<dbReference type="EMBL" id="HG994368">
    <property type="protein sequence ID" value="CAF1851726.1"/>
    <property type="molecule type" value="Genomic_DNA"/>
</dbReference>
<dbReference type="GO" id="GO:0004812">
    <property type="term" value="F:aminoacyl-tRNA ligase activity"/>
    <property type="evidence" value="ECO:0007669"/>
    <property type="project" value="InterPro"/>
</dbReference>
<reference evidence="2" key="1">
    <citation type="submission" date="2021-01" db="EMBL/GenBank/DDBJ databases">
        <authorList>
            <consortium name="Genoscope - CEA"/>
            <person name="William W."/>
        </authorList>
    </citation>
    <scope>NUCLEOTIDE SEQUENCE</scope>
</reference>
<dbReference type="GO" id="GO:0006418">
    <property type="term" value="P:tRNA aminoacylation for protein translation"/>
    <property type="evidence" value="ECO:0007669"/>
    <property type="project" value="InterPro"/>
</dbReference>
<evidence type="ECO:0000313" key="2">
    <source>
        <dbReference type="EMBL" id="CAF1851726.1"/>
    </source>
</evidence>
<feature type="non-terminal residue" evidence="2">
    <location>
        <position position="1"/>
    </location>
</feature>
<dbReference type="GO" id="GO:0005524">
    <property type="term" value="F:ATP binding"/>
    <property type="evidence" value="ECO:0007669"/>
    <property type="project" value="InterPro"/>
</dbReference>
<dbReference type="AlphaFoldDB" id="A0A816JJQ4"/>
<dbReference type="InterPro" id="IPR009080">
    <property type="entry name" value="tRNAsynth_Ia_anticodon-bd"/>
</dbReference>
<dbReference type="Proteomes" id="UP001295469">
    <property type="component" value="Chromosome C04"/>
</dbReference>
<proteinExistence type="predicted"/>
<organism evidence="2">
    <name type="scientific">Brassica napus</name>
    <name type="common">Rape</name>
    <dbReference type="NCBI Taxonomy" id="3708"/>
    <lineage>
        <taxon>Eukaryota</taxon>
        <taxon>Viridiplantae</taxon>
        <taxon>Streptophyta</taxon>
        <taxon>Embryophyta</taxon>
        <taxon>Tracheophyta</taxon>
        <taxon>Spermatophyta</taxon>
        <taxon>Magnoliopsida</taxon>
        <taxon>eudicotyledons</taxon>
        <taxon>Gunneridae</taxon>
        <taxon>Pentapetalae</taxon>
        <taxon>rosids</taxon>
        <taxon>malvids</taxon>
        <taxon>Brassicales</taxon>
        <taxon>Brassicaceae</taxon>
        <taxon>Brassiceae</taxon>
        <taxon>Brassica</taxon>
    </lineage>
</organism>
<sequence>NLLNRTLGLLKKNCESTLVMDSTMAAEGTPLKDTVEKLDLVIILEVMRIIAVALSPIAPCLSLRIYSVDQFNSITWNDTKWGGPKGGQVMAQASPVFARIELNAENDVEEKVKDSKKKGKAKVKVEQPQAVAEA</sequence>
<gene>
    <name evidence="2" type="ORF">DARMORV10_C04P36980.1</name>
</gene>
<protein>
    <submittedName>
        <fullName evidence="2">(rape) hypothetical protein</fullName>
    </submittedName>
</protein>
<dbReference type="SUPFAM" id="SSF47323">
    <property type="entry name" value="Anticodon-binding domain of a subclass of class I aminoacyl-tRNA synthetases"/>
    <property type="match status" value="1"/>
</dbReference>
<evidence type="ECO:0000256" key="1">
    <source>
        <dbReference type="SAM" id="MobiDB-lite"/>
    </source>
</evidence>
<accession>A0A816JJQ4</accession>
<feature type="region of interest" description="Disordered" evidence="1">
    <location>
        <begin position="108"/>
        <end position="134"/>
    </location>
</feature>
<dbReference type="Gene3D" id="1.10.730.10">
    <property type="entry name" value="Isoleucyl-tRNA Synthetase, Domain 1"/>
    <property type="match status" value="1"/>
</dbReference>
<name>A0A816JJQ4_BRANA</name>